<evidence type="ECO:0000259" key="9">
    <source>
        <dbReference type="PROSITE" id="PS50165"/>
    </source>
</evidence>
<dbReference type="RefSeq" id="WP_012472253.1">
    <property type="nucleotide sequence ID" value="NC_010830.1"/>
</dbReference>
<feature type="domain" description="UvrC family homology region profile" evidence="9">
    <location>
        <begin position="260"/>
        <end position="473"/>
    </location>
</feature>
<dbReference type="OrthoDB" id="9804933at2"/>
<dbReference type="Pfam" id="PF01541">
    <property type="entry name" value="GIY-YIG"/>
    <property type="match status" value="1"/>
</dbReference>
<dbReference type="Pfam" id="PF22920">
    <property type="entry name" value="UvrC_RNaseH"/>
    <property type="match status" value="1"/>
</dbReference>
<dbReference type="EMBL" id="CP001102">
    <property type="protein sequence ID" value="ACE05481.1"/>
    <property type="molecule type" value="Genomic_DNA"/>
</dbReference>
<dbReference type="PANTHER" id="PTHR30562">
    <property type="entry name" value="UVRC/OXIDOREDUCTASE"/>
    <property type="match status" value="1"/>
</dbReference>
<evidence type="ECO:0000256" key="1">
    <source>
        <dbReference type="ARBA" id="ARBA00022490"/>
    </source>
</evidence>
<dbReference type="SUPFAM" id="SSF46600">
    <property type="entry name" value="C-terminal UvrC-binding domain of UvrB"/>
    <property type="match status" value="1"/>
</dbReference>
<dbReference type="Gene3D" id="1.10.150.20">
    <property type="entry name" value="5' to 3' exonuclease, C-terminal subdomain"/>
    <property type="match status" value="1"/>
</dbReference>
<dbReference type="GO" id="GO:0009432">
    <property type="term" value="P:SOS response"/>
    <property type="evidence" value="ECO:0007669"/>
    <property type="project" value="UniProtKB-UniRule"/>
</dbReference>
<dbReference type="Gene3D" id="3.40.1440.10">
    <property type="entry name" value="GIY-YIG endonuclease"/>
    <property type="match status" value="1"/>
</dbReference>
<dbReference type="InterPro" id="IPR001162">
    <property type="entry name" value="UvrC_RNase_H_dom"/>
</dbReference>
<evidence type="ECO:0000259" key="8">
    <source>
        <dbReference type="PROSITE" id="PS50164"/>
    </source>
</evidence>
<dbReference type="InterPro" id="IPR038476">
    <property type="entry name" value="UvrC_RNase_H_dom_sf"/>
</dbReference>
<dbReference type="AlphaFoldDB" id="B3EU62"/>
<feature type="domain" description="GIY-YIG" evidence="8">
    <location>
        <begin position="16"/>
        <end position="95"/>
    </location>
</feature>
<dbReference type="Pfam" id="PF14520">
    <property type="entry name" value="HHH_5"/>
    <property type="match status" value="1"/>
</dbReference>
<dbReference type="InterPro" id="IPR004791">
    <property type="entry name" value="UvrC"/>
</dbReference>
<dbReference type="InterPro" id="IPR035901">
    <property type="entry name" value="GIY-YIG_endonuc_sf"/>
</dbReference>
<dbReference type="FunFam" id="3.30.420.340:FF:000001">
    <property type="entry name" value="UvrABC system protein C"/>
    <property type="match status" value="1"/>
</dbReference>
<proteinExistence type="inferred from homology"/>
<keyword evidence="4 7" id="KW-0267">Excision nuclease</keyword>
<dbReference type="STRING" id="452471.Aasi_0024"/>
<dbReference type="SUPFAM" id="SSF82771">
    <property type="entry name" value="GIY-YIG endonuclease"/>
    <property type="match status" value="1"/>
</dbReference>
<gene>
    <name evidence="7" type="primary">uvrC</name>
    <name evidence="10" type="ordered locus">Aasi_0024</name>
</gene>
<dbReference type="InterPro" id="IPR000305">
    <property type="entry name" value="GIY-YIG_endonuc"/>
</dbReference>
<dbReference type="InterPro" id="IPR010994">
    <property type="entry name" value="RuvA_2-like"/>
</dbReference>
<protein>
    <recommendedName>
        <fullName evidence="7">UvrABC system protein C</fullName>
        <shortName evidence="7">Protein UvrC</shortName>
    </recommendedName>
    <alternativeName>
        <fullName evidence="7">Excinuclease ABC subunit C</fullName>
    </alternativeName>
</protein>
<comment type="subcellular location">
    <subcellularLocation>
        <location evidence="7">Cytoplasm</location>
    </subcellularLocation>
</comment>
<dbReference type="HOGENOM" id="CLU_014841_3_2_10"/>
<evidence type="ECO:0000256" key="3">
    <source>
        <dbReference type="ARBA" id="ARBA00022769"/>
    </source>
</evidence>
<dbReference type="GO" id="GO:0005737">
    <property type="term" value="C:cytoplasm"/>
    <property type="evidence" value="ECO:0007669"/>
    <property type="project" value="UniProtKB-SubCell"/>
</dbReference>
<evidence type="ECO:0000256" key="6">
    <source>
        <dbReference type="ARBA" id="ARBA00023236"/>
    </source>
</evidence>
<evidence type="ECO:0000256" key="2">
    <source>
        <dbReference type="ARBA" id="ARBA00022763"/>
    </source>
</evidence>
<comment type="function">
    <text evidence="7">The UvrABC repair system catalyzes the recognition and processing of DNA lesions. UvrC both incises the 5' and 3' sides of the lesion. The N-terminal half is responsible for the 3' incision and the C-terminal half is responsible for the 5' incision.</text>
</comment>
<keyword evidence="1 7" id="KW-0963">Cytoplasm</keyword>
<dbReference type="GO" id="GO:0009380">
    <property type="term" value="C:excinuclease repair complex"/>
    <property type="evidence" value="ECO:0007669"/>
    <property type="project" value="InterPro"/>
</dbReference>
<dbReference type="Gene3D" id="3.30.420.340">
    <property type="entry name" value="UvrC, RNAse H endonuclease domain"/>
    <property type="match status" value="1"/>
</dbReference>
<dbReference type="InterPro" id="IPR036876">
    <property type="entry name" value="UVR_dom_sf"/>
</dbReference>
<keyword evidence="3 7" id="KW-0228">DNA excision</keyword>
<dbReference type="SMART" id="SM00465">
    <property type="entry name" value="GIYc"/>
    <property type="match status" value="1"/>
</dbReference>
<sequence>MEAKQYEITEIGKLPNQPGVYFFYNKQQQIIYVGKAKDLKKRVSSYFNKNQQDNLKTRRMVEEIAAISFTIVNSEYEALLLENNLIKRFQPRYNILLKDDKSFPYICITRERFPKVITTRQPGAKLGQYYGPFTDLKNMYQILDLIKSLYTLRTCNYNLLEENICKHKFKVCLEYHIGHCKGPCEGLQTEEAYNQDIQQIEHFLKGNINAVKKHFKEKMSQAAAAMDYKNAQAYKEKIAALENYQSKSLVVNPQVGNLDVFAIVSDAKAAFISYLQIKEGAIICTQNTEIKKQLEELDEDILPLIILHFREKYASNPSEILVNIPIATTFDKAMLTVPRIGDKKKLVELATKNVLFLKREALLRQEDNQNRANKTLVLLQHDLQLKDLPLHIECFDNSNIQGTHPVAAMVVFQHGKPAKKEYRHFNIKTVVGPDDFASMREIVTRRYRRLIEENQKLPDLIVIDGGKGQLGAAVAALQELGIYGQIPIIGIAKRLEEIYFPEDSYPIHISKQSPSLKLLQQIRNEAHRFAITFHRDKRSKTSLKSQLESIPGVGEKTITTLLQHFGSVQNIKEASLKALASQVGNKRAIQIKEHLK</sequence>
<evidence type="ECO:0000256" key="5">
    <source>
        <dbReference type="ARBA" id="ARBA00023204"/>
    </source>
</evidence>
<name>B3EU62_AMOA5</name>
<dbReference type="NCBIfam" id="TIGR00194">
    <property type="entry name" value="uvrC"/>
    <property type="match status" value="1"/>
</dbReference>
<keyword evidence="5 7" id="KW-0234">DNA repair</keyword>
<dbReference type="InterPro" id="IPR047296">
    <property type="entry name" value="GIY-YIG_UvrC_Cho"/>
</dbReference>
<dbReference type="Proteomes" id="UP000001227">
    <property type="component" value="Chromosome"/>
</dbReference>
<keyword evidence="6 7" id="KW-0742">SOS response</keyword>
<dbReference type="PROSITE" id="PS50164">
    <property type="entry name" value="GIY_YIG"/>
    <property type="match status" value="1"/>
</dbReference>
<keyword evidence="11" id="KW-1185">Reference proteome</keyword>
<dbReference type="GO" id="GO:0009381">
    <property type="term" value="F:excinuclease ABC activity"/>
    <property type="evidence" value="ECO:0007669"/>
    <property type="project" value="UniProtKB-UniRule"/>
</dbReference>
<keyword evidence="2 7" id="KW-0227">DNA damage</keyword>
<dbReference type="GO" id="GO:0003677">
    <property type="term" value="F:DNA binding"/>
    <property type="evidence" value="ECO:0007669"/>
    <property type="project" value="UniProtKB-UniRule"/>
</dbReference>
<dbReference type="PANTHER" id="PTHR30562:SF1">
    <property type="entry name" value="UVRABC SYSTEM PROTEIN C"/>
    <property type="match status" value="1"/>
</dbReference>
<evidence type="ECO:0000313" key="10">
    <source>
        <dbReference type="EMBL" id="ACE05481.1"/>
    </source>
</evidence>
<comment type="subunit">
    <text evidence="7">Interacts with UvrB in an incision complex.</text>
</comment>
<dbReference type="Pfam" id="PF08459">
    <property type="entry name" value="UvrC_RNaseH_dom"/>
    <property type="match status" value="1"/>
</dbReference>
<dbReference type="HAMAP" id="MF_00203">
    <property type="entry name" value="UvrC"/>
    <property type="match status" value="1"/>
</dbReference>
<evidence type="ECO:0000256" key="4">
    <source>
        <dbReference type="ARBA" id="ARBA00022881"/>
    </source>
</evidence>
<comment type="similarity">
    <text evidence="7">Belongs to the UvrC family.</text>
</comment>
<reference evidence="10 11" key="1">
    <citation type="journal article" date="2010" name="J. Bacteriol.">
        <title>The genome of the amoeba symbiont 'Candidatus Amoebophilus asiaticus' reveals common mechanisms for host cell interaction among amoeba-associated bacteria.</title>
        <authorList>
            <person name="Schmitz-Esser S."/>
            <person name="Tischler P."/>
            <person name="Arnold R."/>
            <person name="Montanaro J."/>
            <person name="Wagner M."/>
            <person name="Rattei T."/>
            <person name="Horn M."/>
        </authorList>
    </citation>
    <scope>NUCLEOTIDE SEQUENCE [LARGE SCALE GENOMIC DNA]</scope>
    <source>
        <strain evidence="10 11">5a2</strain>
    </source>
</reference>
<dbReference type="SUPFAM" id="SSF47781">
    <property type="entry name" value="RuvA domain 2-like"/>
    <property type="match status" value="1"/>
</dbReference>
<dbReference type="FunFam" id="3.40.1440.10:FF:000001">
    <property type="entry name" value="UvrABC system protein C"/>
    <property type="match status" value="1"/>
</dbReference>
<dbReference type="eggNOG" id="COG0322">
    <property type="taxonomic scope" value="Bacteria"/>
</dbReference>
<dbReference type="GO" id="GO:0006289">
    <property type="term" value="P:nucleotide-excision repair"/>
    <property type="evidence" value="ECO:0007669"/>
    <property type="project" value="UniProtKB-UniRule"/>
</dbReference>
<dbReference type="PROSITE" id="PS50165">
    <property type="entry name" value="UVRC"/>
    <property type="match status" value="1"/>
</dbReference>
<dbReference type="InterPro" id="IPR050066">
    <property type="entry name" value="UvrABC_protein_C"/>
</dbReference>
<evidence type="ECO:0000313" key="11">
    <source>
        <dbReference type="Proteomes" id="UP000001227"/>
    </source>
</evidence>
<dbReference type="KEGG" id="aas:Aasi_0024"/>
<dbReference type="CDD" id="cd10434">
    <property type="entry name" value="GIY-YIG_UvrC_Cho"/>
    <property type="match status" value="1"/>
</dbReference>
<accession>B3EU62</accession>
<evidence type="ECO:0000256" key="7">
    <source>
        <dbReference type="HAMAP-Rule" id="MF_00203"/>
    </source>
</evidence>
<organism evidence="10 11">
    <name type="scientific">Amoebophilus asiaticus (strain 5a2)</name>
    <dbReference type="NCBI Taxonomy" id="452471"/>
    <lineage>
        <taxon>Bacteria</taxon>
        <taxon>Pseudomonadati</taxon>
        <taxon>Bacteroidota</taxon>
        <taxon>Cytophagia</taxon>
        <taxon>Cytophagales</taxon>
        <taxon>Amoebophilaceae</taxon>
        <taxon>Candidatus Amoebophilus</taxon>
    </lineage>
</organism>